<sequence>MHERRRSCCSINSRSVSVKWRSLLFGSREPRDGDGEFIAKREQQNASHKLNLFGSVGIVNA</sequence>
<protein>
    <submittedName>
        <fullName evidence="1">Uncharacterized protein</fullName>
    </submittedName>
</protein>
<keyword evidence="2" id="KW-1185">Reference proteome</keyword>
<dbReference type="EnsemblMetazoa" id="ENSAATROPT013937">
    <property type="protein sequence ID" value="ENSAATROPP012695"/>
    <property type="gene ID" value="ENSAATROPG011311"/>
</dbReference>
<dbReference type="AlphaFoldDB" id="A0AAG5DNW0"/>
<accession>A0AAG5DNW0</accession>
<organism evidence="1 2">
    <name type="scientific">Anopheles atroparvus</name>
    <name type="common">European mosquito</name>
    <dbReference type="NCBI Taxonomy" id="41427"/>
    <lineage>
        <taxon>Eukaryota</taxon>
        <taxon>Metazoa</taxon>
        <taxon>Ecdysozoa</taxon>
        <taxon>Arthropoda</taxon>
        <taxon>Hexapoda</taxon>
        <taxon>Insecta</taxon>
        <taxon>Pterygota</taxon>
        <taxon>Neoptera</taxon>
        <taxon>Endopterygota</taxon>
        <taxon>Diptera</taxon>
        <taxon>Nematocera</taxon>
        <taxon>Culicoidea</taxon>
        <taxon>Culicidae</taxon>
        <taxon>Anophelinae</taxon>
        <taxon>Anopheles</taxon>
    </lineage>
</organism>
<name>A0AAG5DNW0_ANOAO</name>
<proteinExistence type="predicted"/>
<evidence type="ECO:0000313" key="1">
    <source>
        <dbReference type="EnsemblMetazoa" id="ENSAATROPP012695"/>
    </source>
</evidence>
<evidence type="ECO:0000313" key="2">
    <source>
        <dbReference type="Proteomes" id="UP000075880"/>
    </source>
</evidence>
<reference evidence="1" key="1">
    <citation type="submission" date="2024-04" db="UniProtKB">
        <authorList>
            <consortium name="EnsemblMetazoa"/>
        </authorList>
    </citation>
    <scope>IDENTIFICATION</scope>
    <source>
        <strain evidence="1">EBRO</strain>
    </source>
</reference>
<dbReference type="Proteomes" id="UP000075880">
    <property type="component" value="Unassembled WGS sequence"/>
</dbReference>